<dbReference type="Proteomes" id="UP001151760">
    <property type="component" value="Unassembled WGS sequence"/>
</dbReference>
<reference evidence="2" key="1">
    <citation type="journal article" date="2022" name="Int. J. Mol. Sci.">
        <title>Draft Genome of Tanacetum Coccineum: Genomic Comparison of Closely Related Tanacetum-Family Plants.</title>
        <authorList>
            <person name="Yamashiro T."/>
            <person name="Shiraishi A."/>
            <person name="Nakayama K."/>
            <person name="Satake H."/>
        </authorList>
    </citation>
    <scope>NUCLEOTIDE SEQUENCE</scope>
</reference>
<feature type="compositionally biased region" description="Polar residues" evidence="1">
    <location>
        <begin position="24"/>
        <end position="35"/>
    </location>
</feature>
<accession>A0ABQ5A6T3</accession>
<reference evidence="2" key="2">
    <citation type="submission" date="2022-01" db="EMBL/GenBank/DDBJ databases">
        <authorList>
            <person name="Yamashiro T."/>
            <person name="Shiraishi A."/>
            <person name="Satake H."/>
            <person name="Nakayama K."/>
        </authorList>
    </citation>
    <scope>NUCLEOTIDE SEQUENCE</scope>
</reference>
<keyword evidence="3" id="KW-1185">Reference proteome</keyword>
<evidence type="ECO:0000256" key="1">
    <source>
        <dbReference type="SAM" id="MobiDB-lite"/>
    </source>
</evidence>
<feature type="non-terminal residue" evidence="2">
    <location>
        <position position="1"/>
    </location>
</feature>
<name>A0ABQ5A6T3_9ASTR</name>
<dbReference type="EMBL" id="BQNB010011914">
    <property type="protein sequence ID" value="GJS96805.1"/>
    <property type="molecule type" value="Genomic_DNA"/>
</dbReference>
<evidence type="ECO:0000313" key="3">
    <source>
        <dbReference type="Proteomes" id="UP001151760"/>
    </source>
</evidence>
<organism evidence="2 3">
    <name type="scientific">Tanacetum coccineum</name>
    <dbReference type="NCBI Taxonomy" id="301880"/>
    <lineage>
        <taxon>Eukaryota</taxon>
        <taxon>Viridiplantae</taxon>
        <taxon>Streptophyta</taxon>
        <taxon>Embryophyta</taxon>
        <taxon>Tracheophyta</taxon>
        <taxon>Spermatophyta</taxon>
        <taxon>Magnoliopsida</taxon>
        <taxon>eudicotyledons</taxon>
        <taxon>Gunneridae</taxon>
        <taxon>Pentapetalae</taxon>
        <taxon>asterids</taxon>
        <taxon>campanulids</taxon>
        <taxon>Asterales</taxon>
        <taxon>Asteraceae</taxon>
        <taxon>Asteroideae</taxon>
        <taxon>Anthemideae</taxon>
        <taxon>Anthemidinae</taxon>
        <taxon>Tanacetum</taxon>
    </lineage>
</organism>
<protein>
    <submittedName>
        <fullName evidence="2">Uncharacterized protein</fullName>
    </submittedName>
</protein>
<gene>
    <name evidence="2" type="ORF">Tco_0803773</name>
</gene>
<feature type="region of interest" description="Disordered" evidence="1">
    <location>
        <begin position="1"/>
        <end position="35"/>
    </location>
</feature>
<proteinExistence type="predicted"/>
<sequence length="35" mass="3914">NEYSLKGKNKAKADKTKHGIGKSMKSQSQRSVHLK</sequence>
<evidence type="ECO:0000313" key="2">
    <source>
        <dbReference type="EMBL" id="GJS96805.1"/>
    </source>
</evidence>
<comment type="caution">
    <text evidence="2">The sequence shown here is derived from an EMBL/GenBank/DDBJ whole genome shotgun (WGS) entry which is preliminary data.</text>
</comment>